<feature type="region of interest" description="Disordered" evidence="1">
    <location>
        <begin position="540"/>
        <end position="562"/>
    </location>
</feature>
<name>A0A2I2FTG2_9EURO</name>
<evidence type="ECO:0000313" key="2">
    <source>
        <dbReference type="EMBL" id="PLB43867.1"/>
    </source>
</evidence>
<gene>
    <name evidence="2" type="ORF">P170DRAFT_459437</name>
</gene>
<comment type="caution">
    <text evidence="2">The sequence shown here is derived from an EMBL/GenBank/DDBJ whole genome shotgun (WGS) entry which is preliminary data.</text>
</comment>
<dbReference type="RefSeq" id="XP_024699169.1">
    <property type="nucleotide sequence ID" value="XM_024851868.1"/>
</dbReference>
<sequence length="578" mass="64733">MKDALRPTDDQFHQVLQENFQPLVSQIPPFLGAGVSFDERASFACETKAKGCLVVNGRSTWRTSKGPCDLPSRVLPKQISLAVGSPLPVRLSEDSPFSDWPGVCGLSHYDKGNYLSVLYLAWAYIFSARWVELLNWSAGHECCIRYTAQGVERLLPKEKRSVTQIDIGDDACEDEVLWWRNTLSDDGWEATTTYNDQVYLSPWSVSTKDIGISPALSTNPFQDTKARSDPPLSTTALNYLSRFCVRHRLYAQCSAALAAVLYIPFLTGRTVSLPFPKPPPDRPECTDDFPPPIPDLLTSHHALLPKYMTLSSNTWGLRSLLHSTFFNPSIECNLVSAWLNPAFAVLDSISHDKTSLSKFLATRSPRLGILWLGAILTGLDASILRDTRTGLSALDLAASAWTQTSQTFLTSGIGDTKHSESINRADECRLLFISAFERNHSRPPVWAWTPFGETRLCDAEISVRKHTQCPYDTHCLEYESWEWMLDSGRTTPAALCDYKYDFLSQDLSECATRGIFGWLRSAGYPASERRIYQHEWIDLEDTDEEGEDEDEDVRTDGGREGGSILERDVGCWVDGIAQ</sequence>
<keyword evidence="3" id="KW-1185">Reference proteome</keyword>
<dbReference type="GeneID" id="36559566"/>
<accession>A0A2I2FTG2</accession>
<dbReference type="VEuPathDB" id="FungiDB:P170DRAFT_459437"/>
<feature type="compositionally biased region" description="Acidic residues" evidence="1">
    <location>
        <begin position="540"/>
        <end position="553"/>
    </location>
</feature>
<dbReference type="EMBL" id="MSFO01000010">
    <property type="protein sequence ID" value="PLB43867.1"/>
    <property type="molecule type" value="Genomic_DNA"/>
</dbReference>
<reference evidence="2 3" key="1">
    <citation type="submission" date="2016-12" db="EMBL/GenBank/DDBJ databases">
        <title>The genomes of Aspergillus section Nigri reveals drivers in fungal speciation.</title>
        <authorList>
            <consortium name="DOE Joint Genome Institute"/>
            <person name="Vesth T.C."/>
            <person name="Nybo J."/>
            <person name="Theobald S."/>
            <person name="Brandl J."/>
            <person name="Frisvad J.C."/>
            <person name="Nielsen K.F."/>
            <person name="Lyhne E.K."/>
            <person name="Kogle M.E."/>
            <person name="Kuo A."/>
            <person name="Riley R."/>
            <person name="Clum A."/>
            <person name="Nolan M."/>
            <person name="Lipzen A."/>
            <person name="Salamov A."/>
            <person name="Henrissat B."/>
            <person name="Wiebenga A."/>
            <person name="De Vries R.P."/>
            <person name="Grigoriev I.V."/>
            <person name="Mortensen U.H."/>
            <person name="Andersen M.R."/>
            <person name="Baker S.E."/>
        </authorList>
    </citation>
    <scope>NUCLEOTIDE SEQUENCE [LARGE SCALE GENOMIC DNA]</scope>
    <source>
        <strain evidence="2 3">IBT 23096</strain>
    </source>
</reference>
<dbReference type="STRING" id="1392250.A0A2I2FTG2"/>
<dbReference type="AlphaFoldDB" id="A0A2I2FTG2"/>
<organism evidence="2 3">
    <name type="scientific">Aspergillus steynii IBT 23096</name>
    <dbReference type="NCBI Taxonomy" id="1392250"/>
    <lineage>
        <taxon>Eukaryota</taxon>
        <taxon>Fungi</taxon>
        <taxon>Dikarya</taxon>
        <taxon>Ascomycota</taxon>
        <taxon>Pezizomycotina</taxon>
        <taxon>Eurotiomycetes</taxon>
        <taxon>Eurotiomycetidae</taxon>
        <taxon>Eurotiales</taxon>
        <taxon>Aspergillaceae</taxon>
        <taxon>Aspergillus</taxon>
        <taxon>Aspergillus subgen. Circumdati</taxon>
    </lineage>
</organism>
<dbReference type="OrthoDB" id="3549294at2759"/>
<evidence type="ECO:0000313" key="3">
    <source>
        <dbReference type="Proteomes" id="UP000234275"/>
    </source>
</evidence>
<protein>
    <submittedName>
        <fullName evidence="2">Uncharacterized protein</fullName>
    </submittedName>
</protein>
<proteinExistence type="predicted"/>
<evidence type="ECO:0000256" key="1">
    <source>
        <dbReference type="SAM" id="MobiDB-lite"/>
    </source>
</evidence>
<dbReference type="Proteomes" id="UP000234275">
    <property type="component" value="Unassembled WGS sequence"/>
</dbReference>